<accession>A0AAP5IGB7</accession>
<dbReference type="SUPFAM" id="SSF52540">
    <property type="entry name" value="P-loop containing nucleoside triphosphate hydrolases"/>
    <property type="match status" value="1"/>
</dbReference>
<name>A0AAP5IGB7_9CYAN</name>
<comment type="caution">
    <text evidence="2">The sequence shown here is derived from an EMBL/GenBank/DDBJ whole genome shotgun (WGS) entry which is preliminary data.</text>
</comment>
<dbReference type="Proteomes" id="UP000667802">
    <property type="component" value="Unassembled WGS sequence"/>
</dbReference>
<dbReference type="InterPro" id="IPR007111">
    <property type="entry name" value="NACHT_NTPase"/>
</dbReference>
<dbReference type="EMBL" id="JAALHA020000026">
    <property type="protein sequence ID" value="MDR9899682.1"/>
    <property type="molecule type" value="Genomic_DNA"/>
</dbReference>
<evidence type="ECO:0000313" key="2">
    <source>
        <dbReference type="EMBL" id="MDR9899682.1"/>
    </source>
</evidence>
<gene>
    <name evidence="2" type="ORF">G7B40_034755</name>
</gene>
<dbReference type="InterPro" id="IPR027417">
    <property type="entry name" value="P-loop_NTPase"/>
</dbReference>
<dbReference type="AlphaFoldDB" id="A0AAP5IGB7"/>
<sequence>MAKRSLQASIDGIRRAKHAFKYKGWTQEYLAAEVGLETRQPIWKFFSGKPVDRQVFYDICYALDLDPENIVQKPEAEEEARLVIAQQDVVDIDTLVSKARAAHFEKIRQQCSTLHVVDIARPLQLDELYVEVNILEEITSQRWLEISDFKTCGVGEADNCVCRSSQESFTGIEVVSKYTKLMVLGKPGSGKTTFLQSIALRCNQKEFKPDHLPIFITLKDFAEDAGEVGQNQSSLFNYISEEFVNFGISEQDITTILLQGRCLILLDGLDEVTEKDNDKVIKEIRHFTDKFYKNHIVITCRIAAQTYKFKGFTEVEIADFTQTQIAAFAERWFLAVAKKPIHEAKAFSSEFIQKLNLPENQQIQGLVNTPILLNLTCLVFQFLKDFPKLRSELYQQGLDLLLVRWDELRGVKRDEIYRNLSLPHKIKLLSRLAAITFTEEDCFFSENKIQQIISEYLSELTNAPTDVYNLELKSRDVLKSIEAQHGLLVERARGIYSFSHLTFQEYFTAKEVVAHANSQTLLEFVAHIRDKRWREVFLLTAEMLHPADELLQLIKQQIDTLVTSSKKLQDFLNWLSEKFSRINAPYHPASVRAFYFTLVLPPEHSLSRNQDLALSLDHRLAGKLNNDLALDLALIDALSISLVMNADIFFQRLSAMSLSVDLEYLLQDYPSLREKLQRLKNQLPLASQGKESLKAWWLDHGEAWTEQLRNFMISDRQIGHNWQFYENDWQLLQQYWDDNKLLLDCLNSAGDVSFHVRQSIEENLFMLSQ</sequence>
<keyword evidence="3" id="KW-1185">Reference proteome</keyword>
<dbReference type="PROSITE" id="PS50837">
    <property type="entry name" value="NACHT"/>
    <property type="match status" value="1"/>
</dbReference>
<protein>
    <submittedName>
        <fullName evidence="2">NACHT domain-containing NTPase</fullName>
    </submittedName>
</protein>
<dbReference type="Gene3D" id="3.40.50.300">
    <property type="entry name" value="P-loop containing nucleotide triphosphate hydrolases"/>
    <property type="match status" value="1"/>
</dbReference>
<feature type="domain" description="NACHT" evidence="1">
    <location>
        <begin position="179"/>
        <end position="301"/>
    </location>
</feature>
<evidence type="ECO:0000313" key="3">
    <source>
        <dbReference type="Proteomes" id="UP000667802"/>
    </source>
</evidence>
<dbReference type="Pfam" id="PF05729">
    <property type="entry name" value="NACHT"/>
    <property type="match status" value="1"/>
</dbReference>
<proteinExistence type="predicted"/>
<evidence type="ECO:0000259" key="1">
    <source>
        <dbReference type="PROSITE" id="PS50837"/>
    </source>
</evidence>
<reference evidence="3" key="1">
    <citation type="journal article" date="2021" name="Science">
        <title>Hunting the eagle killer: A cyanobacterial neurotoxin causes vacuolar myelinopathy.</title>
        <authorList>
            <person name="Breinlinger S."/>
            <person name="Phillips T.J."/>
            <person name="Haram B.N."/>
            <person name="Mares J."/>
            <person name="Martinez Yerena J.A."/>
            <person name="Hrouzek P."/>
            <person name="Sobotka R."/>
            <person name="Henderson W.M."/>
            <person name="Schmieder P."/>
            <person name="Williams S.M."/>
            <person name="Lauderdale J.D."/>
            <person name="Wilde H.D."/>
            <person name="Gerrin W."/>
            <person name="Kust A."/>
            <person name="Washington J.W."/>
            <person name="Wagner C."/>
            <person name="Geier B."/>
            <person name="Liebeke M."/>
            <person name="Enke H."/>
            <person name="Niedermeyer T.H.J."/>
            <person name="Wilde S.B."/>
        </authorList>
    </citation>
    <scope>NUCLEOTIDE SEQUENCE [LARGE SCALE GENOMIC DNA]</scope>
    <source>
        <strain evidence="3">Thurmond2011</strain>
    </source>
</reference>
<dbReference type="PANTHER" id="PTHR46844:SF1">
    <property type="entry name" value="SLR5058 PROTEIN"/>
    <property type="match status" value="1"/>
</dbReference>
<dbReference type="RefSeq" id="WP_208339334.1">
    <property type="nucleotide sequence ID" value="NZ_CAWQFN010000520.1"/>
</dbReference>
<dbReference type="PANTHER" id="PTHR46844">
    <property type="entry name" value="SLR5058 PROTEIN"/>
    <property type="match status" value="1"/>
</dbReference>
<dbReference type="InterPro" id="IPR054501">
    <property type="entry name" value="NCH2"/>
</dbReference>
<dbReference type="Pfam" id="PF22727">
    <property type="entry name" value="NCH2"/>
    <property type="match status" value="1"/>
</dbReference>
<organism evidence="2 3">
    <name type="scientific">Aetokthonos hydrillicola Thurmond2011</name>
    <dbReference type="NCBI Taxonomy" id="2712845"/>
    <lineage>
        <taxon>Bacteria</taxon>
        <taxon>Bacillati</taxon>
        <taxon>Cyanobacteriota</taxon>
        <taxon>Cyanophyceae</taxon>
        <taxon>Nostocales</taxon>
        <taxon>Hapalosiphonaceae</taxon>
        <taxon>Aetokthonos</taxon>
    </lineage>
</organism>